<gene>
    <name evidence="7" type="ORF">O3M35_013307</name>
</gene>
<dbReference type="Gene3D" id="6.10.140.1320">
    <property type="match status" value="1"/>
</dbReference>
<keyword evidence="4 5" id="KW-0472">Membrane</keyword>
<evidence type="ECO:0000256" key="1">
    <source>
        <dbReference type="ARBA" id="ARBA00004325"/>
    </source>
</evidence>
<dbReference type="GO" id="GO:0097250">
    <property type="term" value="P:mitochondrial respirasome assembly"/>
    <property type="evidence" value="ECO:0007669"/>
    <property type="project" value="TreeGrafter"/>
</dbReference>
<dbReference type="EMBL" id="JAPXFL010000085">
    <property type="protein sequence ID" value="KAK9496404.1"/>
    <property type="molecule type" value="Genomic_DNA"/>
</dbReference>
<dbReference type="PANTHER" id="PTHR12297">
    <property type="entry name" value="HYPOXIA-INDUCBILE GENE 1 HIG1 -RELATED"/>
    <property type="match status" value="1"/>
</dbReference>
<protein>
    <recommendedName>
        <fullName evidence="6">HIG1 domain-containing protein</fullName>
    </recommendedName>
</protein>
<dbReference type="Pfam" id="PF04588">
    <property type="entry name" value="HIG_1_N"/>
    <property type="match status" value="1"/>
</dbReference>
<dbReference type="GO" id="GO:0031966">
    <property type="term" value="C:mitochondrial membrane"/>
    <property type="evidence" value="ECO:0007669"/>
    <property type="project" value="UniProtKB-SubCell"/>
</dbReference>
<dbReference type="PANTHER" id="PTHR12297:SF18">
    <property type="entry name" value="HIG1 DOMAIN FAMILY MEMBER 2A"/>
    <property type="match status" value="1"/>
</dbReference>
<feature type="transmembrane region" description="Helical" evidence="5">
    <location>
        <begin position="78"/>
        <end position="101"/>
    </location>
</feature>
<dbReference type="EMBL" id="JAPXFL010000085">
    <property type="protein sequence ID" value="KAK9496403.1"/>
    <property type="molecule type" value="Genomic_DNA"/>
</dbReference>
<evidence type="ECO:0000259" key="6">
    <source>
        <dbReference type="PROSITE" id="PS51503"/>
    </source>
</evidence>
<proteinExistence type="predicted"/>
<evidence type="ECO:0000256" key="4">
    <source>
        <dbReference type="ARBA" id="ARBA00023136"/>
    </source>
</evidence>
<comment type="caution">
    <text evidence="7">The sequence shown here is derived from an EMBL/GenBank/DDBJ whole genome shotgun (WGS) entry which is preliminary data.</text>
</comment>
<dbReference type="Proteomes" id="UP001461498">
    <property type="component" value="Unassembled WGS sequence"/>
</dbReference>
<evidence type="ECO:0000256" key="5">
    <source>
        <dbReference type="SAM" id="Phobius"/>
    </source>
</evidence>
<evidence type="ECO:0000256" key="2">
    <source>
        <dbReference type="ARBA" id="ARBA00022692"/>
    </source>
</evidence>
<evidence type="ECO:0000313" key="7">
    <source>
        <dbReference type="EMBL" id="KAK9496403.1"/>
    </source>
</evidence>
<accession>A0AAW1CGA2</accession>
<keyword evidence="8" id="KW-1185">Reference proteome</keyword>
<sequence>MQPTKVSEEESFDWLKVRQDIGLDRDDISKQEGFTEKLMRRFKENPFVPIGCLATVGCLTLGLFSFHRGERRMSQLMMRARVVAQGFTVVALVAGVSMTAIKKMPPA</sequence>
<comment type="subcellular location">
    <subcellularLocation>
        <location evidence="1">Mitochondrion membrane</location>
    </subcellularLocation>
</comment>
<dbReference type="InterPro" id="IPR007667">
    <property type="entry name" value="Hypoxia_induced_domain"/>
</dbReference>
<name>A0AAW1CGA2_9HEMI</name>
<evidence type="ECO:0000313" key="8">
    <source>
        <dbReference type="Proteomes" id="UP001461498"/>
    </source>
</evidence>
<keyword evidence="3 5" id="KW-1133">Transmembrane helix</keyword>
<reference evidence="7 8" key="1">
    <citation type="submission" date="2022-12" db="EMBL/GenBank/DDBJ databases">
        <title>Chromosome-level genome assembly of true bugs.</title>
        <authorList>
            <person name="Ma L."/>
            <person name="Li H."/>
        </authorList>
    </citation>
    <scope>NUCLEOTIDE SEQUENCE [LARGE SCALE GENOMIC DNA]</scope>
    <source>
        <strain evidence="7">Lab_2022b</strain>
    </source>
</reference>
<feature type="transmembrane region" description="Helical" evidence="5">
    <location>
        <begin position="47"/>
        <end position="66"/>
    </location>
</feature>
<dbReference type="InterPro" id="IPR050355">
    <property type="entry name" value="RCF1"/>
</dbReference>
<dbReference type="PROSITE" id="PS51503">
    <property type="entry name" value="HIG1"/>
    <property type="match status" value="1"/>
</dbReference>
<evidence type="ECO:0000256" key="3">
    <source>
        <dbReference type="ARBA" id="ARBA00022989"/>
    </source>
</evidence>
<keyword evidence="2 5" id="KW-0812">Transmembrane</keyword>
<dbReference type="AlphaFoldDB" id="A0AAW1CGA2"/>
<feature type="domain" description="HIG1" evidence="6">
    <location>
        <begin position="19"/>
        <end position="107"/>
    </location>
</feature>
<organism evidence="7 8">
    <name type="scientific">Rhynocoris fuscipes</name>
    <dbReference type="NCBI Taxonomy" id="488301"/>
    <lineage>
        <taxon>Eukaryota</taxon>
        <taxon>Metazoa</taxon>
        <taxon>Ecdysozoa</taxon>
        <taxon>Arthropoda</taxon>
        <taxon>Hexapoda</taxon>
        <taxon>Insecta</taxon>
        <taxon>Pterygota</taxon>
        <taxon>Neoptera</taxon>
        <taxon>Paraneoptera</taxon>
        <taxon>Hemiptera</taxon>
        <taxon>Heteroptera</taxon>
        <taxon>Panheteroptera</taxon>
        <taxon>Cimicomorpha</taxon>
        <taxon>Reduviidae</taxon>
        <taxon>Harpactorinae</taxon>
        <taxon>Harpactorini</taxon>
        <taxon>Rhynocoris</taxon>
    </lineage>
</organism>